<name>A0ABP0BSB6_9PEZI</name>
<keyword evidence="3" id="KW-1185">Reference proteome</keyword>
<reference evidence="2 3" key="1">
    <citation type="submission" date="2024-01" db="EMBL/GenBank/DDBJ databases">
        <authorList>
            <person name="Allen C."/>
            <person name="Tagirdzhanova G."/>
        </authorList>
    </citation>
    <scope>NUCLEOTIDE SEQUENCE [LARGE SCALE GENOMIC DNA]</scope>
</reference>
<gene>
    <name evidence="2" type="ORF">SEUCBS140593_004958</name>
</gene>
<evidence type="ECO:0000313" key="2">
    <source>
        <dbReference type="EMBL" id="CAK7222612.1"/>
    </source>
</evidence>
<dbReference type="EMBL" id="CAWUHD010000045">
    <property type="protein sequence ID" value="CAK7222612.1"/>
    <property type="molecule type" value="Genomic_DNA"/>
</dbReference>
<proteinExistence type="predicted"/>
<accession>A0ABP0BSB6</accession>
<feature type="region of interest" description="Disordered" evidence="1">
    <location>
        <begin position="1"/>
        <end position="24"/>
    </location>
</feature>
<dbReference type="Proteomes" id="UP001642482">
    <property type="component" value="Unassembled WGS sequence"/>
</dbReference>
<evidence type="ECO:0000256" key="1">
    <source>
        <dbReference type="SAM" id="MobiDB-lite"/>
    </source>
</evidence>
<organism evidence="2 3">
    <name type="scientific">Sporothrix eucalyptigena</name>
    <dbReference type="NCBI Taxonomy" id="1812306"/>
    <lineage>
        <taxon>Eukaryota</taxon>
        <taxon>Fungi</taxon>
        <taxon>Dikarya</taxon>
        <taxon>Ascomycota</taxon>
        <taxon>Pezizomycotina</taxon>
        <taxon>Sordariomycetes</taxon>
        <taxon>Sordariomycetidae</taxon>
        <taxon>Ophiostomatales</taxon>
        <taxon>Ophiostomataceae</taxon>
        <taxon>Sporothrix</taxon>
    </lineage>
</organism>
<feature type="compositionally biased region" description="Basic and acidic residues" evidence="1">
    <location>
        <begin position="12"/>
        <end position="24"/>
    </location>
</feature>
<evidence type="ECO:0000313" key="3">
    <source>
        <dbReference type="Proteomes" id="UP001642482"/>
    </source>
</evidence>
<protein>
    <submittedName>
        <fullName evidence="2">Uncharacterized protein</fullName>
    </submittedName>
</protein>
<comment type="caution">
    <text evidence="2">The sequence shown here is derived from an EMBL/GenBank/DDBJ whole genome shotgun (WGS) entry which is preliminary data.</text>
</comment>
<sequence>MSLNTPPYVPPEKYRPVDDPRDRSAFLDAEARREQRMRQQVEEELAGFSHKHTILATATSDVEAGTHTEQAKDRPIQVTLYDWCHAGAATPSLTTGPFDPHSYLSSLRGFDDLGTVRVDPEVDLLVLLAKTDEAEYDFCKWDEDEVRKRPAIAECVRQLRQRLETTAATIATTDHKALQLWTFSVLSQTESPIFVSAHDKLVWRWCKPESPYNKRSKWFTQPHDVIQDGAWNAGKNLILLVKEAPEDPLAMYQ</sequence>